<dbReference type="CDD" id="cd01949">
    <property type="entry name" value="GGDEF"/>
    <property type="match status" value="1"/>
</dbReference>
<dbReference type="InterPro" id="IPR035965">
    <property type="entry name" value="PAS-like_dom_sf"/>
</dbReference>
<dbReference type="SUPFAM" id="SSF55073">
    <property type="entry name" value="Nucleotide cyclase"/>
    <property type="match status" value="1"/>
</dbReference>
<evidence type="ECO:0000313" key="4">
    <source>
        <dbReference type="Proteomes" id="UP000095762"/>
    </source>
</evidence>
<dbReference type="Proteomes" id="UP000095762">
    <property type="component" value="Unassembled WGS sequence"/>
</dbReference>
<evidence type="ECO:0000259" key="1">
    <source>
        <dbReference type="PROSITE" id="PS50113"/>
    </source>
</evidence>
<name>A0A174UPS3_9FIRM</name>
<dbReference type="NCBIfam" id="TIGR00254">
    <property type="entry name" value="GGDEF"/>
    <property type="match status" value="1"/>
</dbReference>
<dbReference type="RefSeq" id="WP_155513440.1">
    <property type="nucleotide sequence ID" value="NZ_CZBP01000020.1"/>
</dbReference>
<dbReference type="PANTHER" id="PTHR45138">
    <property type="entry name" value="REGULATORY COMPONENTS OF SENSORY TRANSDUCTION SYSTEM"/>
    <property type="match status" value="1"/>
</dbReference>
<sequence length="307" mass="35883">MKKFLGDKTMDVSLLEEMDFDNVNIDWEFIETILKELPSNIYFKDTQCRYLFCTHYWNHIVHDDTEAWSIRGKTDMEIRKDKENARKAYEEDKKLLKTGIGCKYVIETCIDGVTEFLEIIKNPVKNKDGRIIGIVGLINIVTDRIKLQKQLEAYAQTDIMTGLFNRRYLEYWEENEIKPQYFPISIIAADCDGLKHTNDTYGHHVGDEMIRSAAQLLKDVLADQAVMFRMGGDEFLMILNNTDEIQVQNIVDRLREKIKQTYVKGIPLSISFGVCTMKDMITDIENAIYIADKRMYREKEEKSVLKQ</sequence>
<evidence type="ECO:0000313" key="3">
    <source>
        <dbReference type="EMBL" id="CUQ20979.1"/>
    </source>
</evidence>
<gene>
    <name evidence="3" type="primary">dosC</name>
    <name evidence="3" type="ORF">ERS852569_02444</name>
</gene>
<accession>A0A174UPS3</accession>
<dbReference type="GO" id="GO:0052621">
    <property type="term" value="F:diguanylate cyclase activity"/>
    <property type="evidence" value="ECO:0007669"/>
    <property type="project" value="UniProtKB-EC"/>
</dbReference>
<dbReference type="InterPro" id="IPR050469">
    <property type="entry name" value="Diguanylate_Cyclase"/>
</dbReference>
<dbReference type="InterPro" id="IPR000700">
    <property type="entry name" value="PAS-assoc_C"/>
</dbReference>
<proteinExistence type="predicted"/>
<keyword evidence="3" id="KW-0548">Nucleotidyltransferase</keyword>
<dbReference type="SUPFAM" id="SSF55785">
    <property type="entry name" value="PYP-like sensor domain (PAS domain)"/>
    <property type="match status" value="1"/>
</dbReference>
<dbReference type="InterPro" id="IPR043128">
    <property type="entry name" value="Rev_trsase/Diguanyl_cyclase"/>
</dbReference>
<organism evidence="3 4">
    <name type="scientific">Blautia obeum</name>
    <dbReference type="NCBI Taxonomy" id="40520"/>
    <lineage>
        <taxon>Bacteria</taxon>
        <taxon>Bacillati</taxon>
        <taxon>Bacillota</taxon>
        <taxon>Clostridia</taxon>
        <taxon>Lachnospirales</taxon>
        <taxon>Lachnospiraceae</taxon>
        <taxon>Blautia</taxon>
    </lineage>
</organism>
<evidence type="ECO:0000259" key="2">
    <source>
        <dbReference type="PROSITE" id="PS50887"/>
    </source>
</evidence>
<dbReference type="AlphaFoldDB" id="A0A174UPS3"/>
<feature type="domain" description="GGDEF" evidence="2">
    <location>
        <begin position="182"/>
        <end position="307"/>
    </location>
</feature>
<dbReference type="EMBL" id="CZBP01000020">
    <property type="protein sequence ID" value="CUQ20979.1"/>
    <property type="molecule type" value="Genomic_DNA"/>
</dbReference>
<dbReference type="InterPro" id="IPR029787">
    <property type="entry name" value="Nucleotide_cyclase"/>
</dbReference>
<dbReference type="Pfam" id="PF00990">
    <property type="entry name" value="GGDEF"/>
    <property type="match status" value="1"/>
</dbReference>
<reference evidence="3 4" key="1">
    <citation type="submission" date="2015-09" db="EMBL/GenBank/DDBJ databases">
        <authorList>
            <consortium name="Pathogen Informatics"/>
        </authorList>
    </citation>
    <scope>NUCLEOTIDE SEQUENCE [LARGE SCALE GENOMIC DNA]</scope>
    <source>
        <strain evidence="3 4">2789STDY5834957</strain>
    </source>
</reference>
<dbReference type="Gene3D" id="3.30.450.20">
    <property type="entry name" value="PAS domain"/>
    <property type="match status" value="1"/>
</dbReference>
<protein>
    <submittedName>
        <fullName evidence="3">Diguanylate cyclase DosC</fullName>
        <ecNumber evidence="3">2.7.7.65</ecNumber>
    </submittedName>
</protein>
<dbReference type="InterPro" id="IPR000160">
    <property type="entry name" value="GGDEF_dom"/>
</dbReference>
<keyword evidence="3" id="KW-0808">Transferase</keyword>
<feature type="domain" description="PAC" evidence="1">
    <location>
        <begin position="100"/>
        <end position="153"/>
    </location>
</feature>
<dbReference type="SMART" id="SM00267">
    <property type="entry name" value="GGDEF"/>
    <property type="match status" value="1"/>
</dbReference>
<dbReference type="Gene3D" id="3.30.70.270">
    <property type="match status" value="1"/>
</dbReference>
<dbReference type="PANTHER" id="PTHR45138:SF9">
    <property type="entry name" value="DIGUANYLATE CYCLASE DGCM-RELATED"/>
    <property type="match status" value="1"/>
</dbReference>
<dbReference type="PROSITE" id="PS50887">
    <property type="entry name" value="GGDEF"/>
    <property type="match status" value="1"/>
</dbReference>
<dbReference type="EC" id="2.7.7.65" evidence="3"/>
<dbReference type="PROSITE" id="PS50113">
    <property type="entry name" value="PAC"/>
    <property type="match status" value="1"/>
</dbReference>